<organism evidence="1 2">
    <name type="scientific">Pararge aegeria aegeria</name>
    <dbReference type="NCBI Taxonomy" id="348720"/>
    <lineage>
        <taxon>Eukaryota</taxon>
        <taxon>Metazoa</taxon>
        <taxon>Ecdysozoa</taxon>
        <taxon>Arthropoda</taxon>
        <taxon>Hexapoda</taxon>
        <taxon>Insecta</taxon>
        <taxon>Pterygota</taxon>
        <taxon>Neoptera</taxon>
        <taxon>Endopterygota</taxon>
        <taxon>Lepidoptera</taxon>
        <taxon>Glossata</taxon>
        <taxon>Ditrysia</taxon>
        <taxon>Papilionoidea</taxon>
        <taxon>Nymphalidae</taxon>
        <taxon>Satyrinae</taxon>
        <taxon>Satyrini</taxon>
        <taxon>Parargina</taxon>
        <taxon>Pararge</taxon>
    </lineage>
</organism>
<proteinExistence type="predicted"/>
<keyword evidence="2" id="KW-1185">Reference proteome</keyword>
<evidence type="ECO:0000313" key="1">
    <source>
        <dbReference type="EMBL" id="CAH2232792.1"/>
    </source>
</evidence>
<dbReference type="AlphaFoldDB" id="A0A8S4R7B9"/>
<protein>
    <submittedName>
        <fullName evidence="1">Jg16575 protein</fullName>
    </submittedName>
</protein>
<reference evidence="1" key="1">
    <citation type="submission" date="2022-03" db="EMBL/GenBank/DDBJ databases">
        <authorList>
            <person name="Lindestad O."/>
        </authorList>
    </citation>
    <scope>NUCLEOTIDE SEQUENCE</scope>
</reference>
<dbReference type="Proteomes" id="UP000838756">
    <property type="component" value="Unassembled WGS sequence"/>
</dbReference>
<comment type="caution">
    <text evidence="1">The sequence shown here is derived from an EMBL/GenBank/DDBJ whole genome shotgun (WGS) entry which is preliminary data.</text>
</comment>
<accession>A0A8S4R7B9</accession>
<dbReference type="EMBL" id="CAKXAJ010024920">
    <property type="protein sequence ID" value="CAH2232792.1"/>
    <property type="molecule type" value="Genomic_DNA"/>
</dbReference>
<evidence type="ECO:0000313" key="2">
    <source>
        <dbReference type="Proteomes" id="UP000838756"/>
    </source>
</evidence>
<gene>
    <name evidence="1" type="primary">jg16575</name>
    <name evidence="1" type="ORF">PAEG_LOCUS10990</name>
</gene>
<name>A0A8S4R7B9_9NEOP</name>
<sequence length="109" mass="12350">MIENVSYPRYVGKVNWPNYGVVYTEYRTTNDCYAMERATLGLSLLDKVPNGEITEQNSKLFLESLTWFKGLLNVAGRATYIVGAGRTVSIQIGNHALDMKDKPTSRWIE</sequence>